<dbReference type="InterPro" id="IPR052374">
    <property type="entry name" value="SERAC1"/>
</dbReference>
<feature type="region of interest" description="Disordered" evidence="8">
    <location>
        <begin position="544"/>
        <end position="593"/>
    </location>
</feature>
<feature type="domain" description="Nephrocystin 3-like N-terminal" evidence="9">
    <location>
        <begin position="468"/>
        <end position="515"/>
    </location>
</feature>
<evidence type="ECO:0000256" key="1">
    <source>
        <dbReference type="ARBA" id="ARBA00004173"/>
    </source>
</evidence>
<dbReference type="Proteomes" id="UP001430848">
    <property type="component" value="Unassembled WGS sequence"/>
</dbReference>
<evidence type="ECO:0000256" key="5">
    <source>
        <dbReference type="ARBA" id="ARBA00022824"/>
    </source>
</evidence>
<dbReference type="Pfam" id="PF24883">
    <property type="entry name" value="NPHP3_N"/>
    <property type="match status" value="1"/>
</dbReference>
<evidence type="ECO:0000313" key="10">
    <source>
        <dbReference type="EMBL" id="KAK7727178.1"/>
    </source>
</evidence>
<dbReference type="EMBL" id="JAKNSF020000039">
    <property type="protein sequence ID" value="KAK7727178.1"/>
    <property type="molecule type" value="Genomic_DNA"/>
</dbReference>
<feature type="region of interest" description="Disordered" evidence="8">
    <location>
        <begin position="1165"/>
        <end position="1184"/>
    </location>
</feature>
<keyword evidence="5" id="KW-0256">Endoplasmic reticulum</keyword>
<dbReference type="SUPFAM" id="SSF53474">
    <property type="entry name" value="alpha/beta-Hydrolases"/>
    <property type="match status" value="1"/>
</dbReference>
<feature type="compositionally biased region" description="Polar residues" evidence="8">
    <location>
        <begin position="56"/>
        <end position="67"/>
    </location>
</feature>
<feature type="compositionally biased region" description="Basic and acidic residues" evidence="8">
    <location>
        <begin position="758"/>
        <end position="776"/>
    </location>
</feature>
<feature type="region of interest" description="Disordered" evidence="8">
    <location>
        <begin position="81"/>
        <end position="163"/>
    </location>
</feature>
<feature type="compositionally biased region" description="Low complexity" evidence="8">
    <location>
        <begin position="563"/>
        <end position="590"/>
    </location>
</feature>
<feature type="region of interest" description="Disordered" evidence="8">
    <location>
        <begin position="967"/>
        <end position="991"/>
    </location>
</feature>
<evidence type="ECO:0000256" key="8">
    <source>
        <dbReference type="SAM" id="MobiDB-lite"/>
    </source>
</evidence>
<feature type="region of interest" description="Disordered" evidence="8">
    <location>
        <begin position="1213"/>
        <end position="1248"/>
    </location>
</feature>
<evidence type="ECO:0000256" key="4">
    <source>
        <dbReference type="ARBA" id="ARBA00022737"/>
    </source>
</evidence>
<comment type="subcellular location">
    <subcellularLocation>
        <location evidence="2">Endoplasmic reticulum</location>
    </subcellularLocation>
    <subcellularLocation>
        <location evidence="3">Membrane</location>
    </subcellularLocation>
    <subcellularLocation>
        <location evidence="1">Mitochondrion</location>
    </subcellularLocation>
</comment>
<sequence length="1465" mass="159390">MKIPRENIKSIGLSVVYEPDNRTDVNLDIILVHGLGGHPVKTWLHTPANEAPAKKPSSTNLASSSENEPVRALSLKYLASPNLKKGNTLKKPRGGEAPPPRLRVFGSPLRPRSVDFSDGTGGSGDNIAVASPSRVPRRGSRRNRRAAPAPLQSPPGRPKPAFERWAGDDEEADEACDLATFWPTDLLPDLCCDTKILTWGFRTRTADGMLVPGQFDIFSRGRELLNDVNDLLASYGEHGQSREVVFVAHSTGGIIIKEMLRLAHSYEDTQNRPLLASIAGIVFIGCPLRDSASGTIMEAMRSMAASAIGVDMHDHVLQDLLGGDTPLAYEGRDALKEIRHEYGFPVKTYRETIIIPPADDTLWPWVALALRRDSGSLEGEKEQSEYIEADHLNMCRFASAGNDGYRSIASFILRLAHHQLLRKHRLTPEEEASLHFLAAPGSTASQPPQSSTPTIVFPEMPTRKAPPWLLKHPAFRSWYHRKNSQDRRKILWLRGPAACGKSELLSSLICHISTEWSPATHSSAIMTVIVEGESLLESIIQKSDGAQNHNSDHKKTNQDKQYTTITTTPPGQTGKSSNSNSSTTPTGGPTHETATPLRTILQQLWAHDPRLRNLVGGLAKASSLRAREADSCDGPDRTQSDAGAREPQPQHPKVYSRRPNSGGPGGGGAAAATNRGAAQGPRLKGQVAADVGGNKEGKRRTVRERYGDDEDDAIADDDRLRSGQSSHQHLDDARLVSFFLEDYLRLQLPQIQAQASEEGSRAAEVKVKTEEGDKGKNRTGPDNTEPSAVVETPGTRRIFVLVDIAPTTAPATARDLLWCLGQLARRSTLSICVASRELDGPGMAIKHGDSYAEWLRGPRGVAVAAATTTAAEDAGEQEEEDEESTMLTVDVATSNAEDVASYIEAALLPDIEDRAVLAAKLAERSRGVMFWLEHAVAIVNDASEDGVSGEVVCSMLDDIAPEVSPQPAAAGTGTGPMLQVTSRSRSGSSSSVMAAARAHDPGQARLDDLYAWKLRRLSVGEARAALVLMQWVMLAPEALRLNELLVAIRLTMLVWPQNGGNVVDQGGDLGAKALDIEPPMSLRDLRRRPAGGAEYVPADNPSQFWRWARRISQGLVKLDGESRTTTNSSNSKVSSEPLGLQRVVPAHESVRHFFLEGRGFQILTPLPLPTQSPSSKTKQPPPTTEQLIDTSYYALLHTCLVYLNMTDFDSLSRGSSASSNTTSAHIRTPSEPPSEAEEESTRLHRSNAEAQRALVTSSYPLLRYTIDNLLFHLLRPRALRYFPPQARLLRLLTADGCRIWRRWTRLLGIPDTTAADVPAAVLEKARRRPSAAVLLRPVYGASFRLERVLRRACKTAREQAVLAARARARSRLRSQRSARSVKSAGGDKAPPTPRTPTRPPMVRSASEQSVVFALMGGGDDMPKAQWLVPKSPRSPRLRSDSLGSIGSSPMSNPASPGVLLGIQEV</sequence>
<dbReference type="InterPro" id="IPR056884">
    <property type="entry name" value="NPHP3-like_N"/>
</dbReference>
<accession>A0ABR1P5Q0</accession>
<keyword evidence="7" id="KW-0472">Membrane</keyword>
<reference evidence="10 11" key="1">
    <citation type="submission" date="2024-02" db="EMBL/GenBank/DDBJ databases">
        <title>De novo assembly and annotation of 12 fungi associated with fruit tree decline syndrome in Ontario, Canada.</title>
        <authorList>
            <person name="Sulman M."/>
            <person name="Ellouze W."/>
            <person name="Ilyukhin E."/>
        </authorList>
    </citation>
    <scope>NUCLEOTIDE SEQUENCE [LARGE SCALE GENOMIC DNA]</scope>
    <source>
        <strain evidence="10 11">M169</strain>
    </source>
</reference>
<dbReference type="Gene3D" id="3.40.50.1820">
    <property type="entry name" value="alpha/beta hydrolase"/>
    <property type="match status" value="1"/>
</dbReference>
<feature type="region of interest" description="Disordered" evidence="8">
    <location>
        <begin position="48"/>
        <end position="68"/>
    </location>
</feature>
<proteinExistence type="predicted"/>
<evidence type="ECO:0000256" key="3">
    <source>
        <dbReference type="ARBA" id="ARBA00004370"/>
    </source>
</evidence>
<protein>
    <recommendedName>
        <fullName evidence="9">Nephrocystin 3-like N-terminal domain-containing protein</fullName>
    </recommendedName>
</protein>
<feature type="compositionally biased region" description="Basic residues" evidence="8">
    <location>
        <begin position="135"/>
        <end position="145"/>
    </location>
</feature>
<evidence type="ECO:0000256" key="6">
    <source>
        <dbReference type="ARBA" id="ARBA00023128"/>
    </source>
</evidence>
<organism evidence="10 11">
    <name type="scientific">Diaporthe eres</name>
    <name type="common">Phomopsis oblonga</name>
    <dbReference type="NCBI Taxonomy" id="83184"/>
    <lineage>
        <taxon>Eukaryota</taxon>
        <taxon>Fungi</taxon>
        <taxon>Dikarya</taxon>
        <taxon>Ascomycota</taxon>
        <taxon>Pezizomycotina</taxon>
        <taxon>Sordariomycetes</taxon>
        <taxon>Sordariomycetidae</taxon>
        <taxon>Diaporthales</taxon>
        <taxon>Diaporthaceae</taxon>
        <taxon>Diaporthe</taxon>
        <taxon>Diaporthe eres species complex</taxon>
    </lineage>
</organism>
<evidence type="ECO:0000259" key="9">
    <source>
        <dbReference type="Pfam" id="PF24883"/>
    </source>
</evidence>
<evidence type="ECO:0000256" key="2">
    <source>
        <dbReference type="ARBA" id="ARBA00004240"/>
    </source>
</evidence>
<evidence type="ECO:0000313" key="11">
    <source>
        <dbReference type="Proteomes" id="UP001430848"/>
    </source>
</evidence>
<feature type="compositionally biased region" description="Basic residues" evidence="8">
    <location>
        <begin position="1367"/>
        <end position="1376"/>
    </location>
</feature>
<feature type="region of interest" description="Disordered" evidence="8">
    <location>
        <begin position="1367"/>
        <end position="1465"/>
    </location>
</feature>
<gene>
    <name evidence="10" type="ORF">SLS63_007229</name>
</gene>
<dbReference type="InterPro" id="IPR029058">
    <property type="entry name" value="AB_hydrolase_fold"/>
</dbReference>
<feature type="compositionally biased region" description="Low complexity" evidence="8">
    <location>
        <begin position="1165"/>
        <end position="1178"/>
    </location>
</feature>
<name>A0ABR1P5Q0_DIAER</name>
<feature type="region of interest" description="Disordered" evidence="8">
    <location>
        <begin position="622"/>
        <end position="727"/>
    </location>
</feature>
<feature type="compositionally biased region" description="Low complexity" evidence="8">
    <location>
        <begin position="1213"/>
        <end position="1224"/>
    </location>
</feature>
<keyword evidence="6" id="KW-0496">Mitochondrion</keyword>
<dbReference type="PANTHER" id="PTHR48182">
    <property type="entry name" value="PROTEIN SERAC1"/>
    <property type="match status" value="1"/>
</dbReference>
<keyword evidence="11" id="KW-1185">Reference proteome</keyword>
<feature type="region of interest" description="Disordered" evidence="8">
    <location>
        <begin position="752"/>
        <end position="789"/>
    </location>
</feature>
<feature type="compositionally biased region" description="Low complexity" evidence="8">
    <location>
        <begin position="982"/>
        <end position="991"/>
    </location>
</feature>
<feature type="compositionally biased region" description="Basic and acidic residues" evidence="8">
    <location>
        <begin position="625"/>
        <end position="639"/>
    </location>
</feature>
<dbReference type="PANTHER" id="PTHR48182:SF2">
    <property type="entry name" value="PROTEIN SERAC1"/>
    <property type="match status" value="1"/>
</dbReference>
<keyword evidence="4" id="KW-0677">Repeat</keyword>
<feature type="compositionally biased region" description="Low complexity" evidence="8">
    <location>
        <begin position="670"/>
        <end position="680"/>
    </location>
</feature>
<evidence type="ECO:0000256" key="7">
    <source>
        <dbReference type="ARBA" id="ARBA00023136"/>
    </source>
</evidence>
<comment type="caution">
    <text evidence="10">The sequence shown here is derived from an EMBL/GenBank/DDBJ whole genome shotgun (WGS) entry which is preliminary data.</text>
</comment>
<feature type="compositionally biased region" description="Polar residues" evidence="8">
    <location>
        <begin position="1445"/>
        <end position="1454"/>
    </location>
</feature>
<feature type="compositionally biased region" description="Pro residues" evidence="8">
    <location>
        <begin position="1390"/>
        <end position="1399"/>
    </location>
</feature>